<dbReference type="EMBL" id="DVMO01000145">
    <property type="protein sequence ID" value="HIU28550.1"/>
    <property type="molecule type" value="Genomic_DNA"/>
</dbReference>
<evidence type="ECO:0000313" key="1">
    <source>
        <dbReference type="EMBL" id="HIU28550.1"/>
    </source>
</evidence>
<reference evidence="1" key="1">
    <citation type="submission" date="2020-10" db="EMBL/GenBank/DDBJ databases">
        <authorList>
            <person name="Gilroy R."/>
        </authorList>
    </citation>
    <scope>NUCLEOTIDE SEQUENCE</scope>
    <source>
        <strain evidence="1">11300</strain>
    </source>
</reference>
<protein>
    <submittedName>
        <fullName evidence="1">Uncharacterized protein</fullName>
    </submittedName>
</protein>
<reference evidence="1" key="2">
    <citation type="journal article" date="2021" name="PeerJ">
        <title>Extensive microbial diversity within the chicken gut microbiome revealed by metagenomics and culture.</title>
        <authorList>
            <person name="Gilroy R."/>
            <person name="Ravi A."/>
            <person name="Getino M."/>
            <person name="Pursley I."/>
            <person name="Horton D.L."/>
            <person name="Alikhan N.F."/>
            <person name="Baker D."/>
            <person name="Gharbi K."/>
            <person name="Hall N."/>
            <person name="Watson M."/>
            <person name="Adriaenssens E.M."/>
            <person name="Foster-Nyarko E."/>
            <person name="Jarju S."/>
            <person name="Secka A."/>
            <person name="Antonio M."/>
            <person name="Oren A."/>
            <person name="Chaudhuri R.R."/>
            <person name="La Ragione R."/>
            <person name="Hildebrand F."/>
            <person name="Pallen M.J."/>
        </authorList>
    </citation>
    <scope>NUCLEOTIDE SEQUENCE</scope>
    <source>
        <strain evidence="1">11300</strain>
    </source>
</reference>
<organism evidence="1 2">
    <name type="scientific">Candidatus Fimisoma avicola</name>
    <dbReference type="NCBI Taxonomy" id="2840826"/>
    <lineage>
        <taxon>Bacteria</taxon>
        <taxon>Bacillati</taxon>
        <taxon>Bacillota</taxon>
        <taxon>Clostridia</taxon>
        <taxon>Eubacteriales</taxon>
        <taxon>Candidatus Fimisoma</taxon>
    </lineage>
</organism>
<evidence type="ECO:0000313" key="2">
    <source>
        <dbReference type="Proteomes" id="UP000824091"/>
    </source>
</evidence>
<comment type="caution">
    <text evidence="1">The sequence shown here is derived from an EMBL/GenBank/DDBJ whole genome shotgun (WGS) entry which is preliminary data.</text>
</comment>
<dbReference type="Proteomes" id="UP000824091">
    <property type="component" value="Unassembled WGS sequence"/>
</dbReference>
<accession>A0A9D1L8Y7</accession>
<gene>
    <name evidence="1" type="ORF">IAD16_09285</name>
</gene>
<proteinExistence type="predicted"/>
<dbReference type="AlphaFoldDB" id="A0A9D1L8Y7"/>
<sequence>MRDYQYKKIKEYILPEAVYRQALWAARDMGRLMEKLAEARGRLGETVPSNMGYKHNRRLSRSDPTYDQAREMINLALRIEGIERALDTVPADFRKGIRKKFMYDEDYGNEYEETIWKRWQQVFLYNVAINLGIY</sequence>
<name>A0A9D1L8Y7_9FIRM</name>